<reference evidence="3" key="1">
    <citation type="submission" date="2016-10" db="EMBL/GenBank/DDBJ databases">
        <authorList>
            <person name="Varghese N."/>
            <person name="Submissions S."/>
        </authorList>
    </citation>
    <scope>NUCLEOTIDE SEQUENCE [LARGE SCALE GENOMIC DNA]</scope>
    <source>
        <strain evidence="3">P18</strain>
    </source>
</reference>
<evidence type="ECO:0000256" key="1">
    <source>
        <dbReference type="SAM" id="Phobius"/>
    </source>
</evidence>
<protein>
    <submittedName>
        <fullName evidence="2">Uncharacterized protein</fullName>
    </submittedName>
</protein>
<evidence type="ECO:0000313" key="3">
    <source>
        <dbReference type="Proteomes" id="UP000182624"/>
    </source>
</evidence>
<feature type="transmembrane region" description="Helical" evidence="1">
    <location>
        <begin position="5"/>
        <end position="22"/>
    </location>
</feature>
<dbReference type="AlphaFoldDB" id="A0A1I5TMP5"/>
<organism evidence="2 3">
    <name type="scientific">Butyrivibrio proteoclasticus</name>
    <dbReference type="NCBI Taxonomy" id="43305"/>
    <lineage>
        <taxon>Bacteria</taxon>
        <taxon>Bacillati</taxon>
        <taxon>Bacillota</taxon>
        <taxon>Clostridia</taxon>
        <taxon>Lachnospirales</taxon>
        <taxon>Lachnospiraceae</taxon>
        <taxon>Butyrivibrio</taxon>
    </lineage>
</organism>
<gene>
    <name evidence="2" type="ORF">SAMN04487928_10985</name>
</gene>
<evidence type="ECO:0000313" key="2">
    <source>
        <dbReference type="EMBL" id="SFP83606.1"/>
    </source>
</evidence>
<accession>A0A1I5TMP5</accession>
<sequence>MFNALLLFIIPILILFMLFKGFSYLKIALVLMNIMLILAAIHLVISTKTGDKGRNM</sequence>
<keyword evidence="3" id="KW-1185">Reference proteome</keyword>
<dbReference type="Proteomes" id="UP000182624">
    <property type="component" value="Unassembled WGS sequence"/>
</dbReference>
<dbReference type="EMBL" id="FOXO01000009">
    <property type="protein sequence ID" value="SFP83606.1"/>
    <property type="molecule type" value="Genomic_DNA"/>
</dbReference>
<keyword evidence="1" id="KW-0812">Transmembrane</keyword>
<proteinExistence type="predicted"/>
<name>A0A1I5TMP5_9FIRM</name>
<feature type="transmembrane region" description="Helical" evidence="1">
    <location>
        <begin position="28"/>
        <end position="46"/>
    </location>
</feature>
<keyword evidence="1" id="KW-0472">Membrane</keyword>
<keyword evidence="1" id="KW-1133">Transmembrane helix</keyword>